<dbReference type="Proteomes" id="UP000887116">
    <property type="component" value="Unassembled WGS sequence"/>
</dbReference>
<dbReference type="OrthoDB" id="6434554at2759"/>
<organism evidence="1 2">
    <name type="scientific">Trichonephila clavata</name>
    <name type="common">Joro spider</name>
    <name type="synonym">Nephila clavata</name>
    <dbReference type="NCBI Taxonomy" id="2740835"/>
    <lineage>
        <taxon>Eukaryota</taxon>
        <taxon>Metazoa</taxon>
        <taxon>Ecdysozoa</taxon>
        <taxon>Arthropoda</taxon>
        <taxon>Chelicerata</taxon>
        <taxon>Arachnida</taxon>
        <taxon>Araneae</taxon>
        <taxon>Araneomorphae</taxon>
        <taxon>Entelegynae</taxon>
        <taxon>Araneoidea</taxon>
        <taxon>Nephilidae</taxon>
        <taxon>Trichonephila</taxon>
    </lineage>
</organism>
<name>A0A8X6LKW8_TRICU</name>
<keyword evidence="2" id="KW-1185">Reference proteome</keyword>
<comment type="caution">
    <text evidence="1">The sequence shown here is derived from an EMBL/GenBank/DDBJ whole genome shotgun (WGS) entry which is preliminary data.</text>
</comment>
<dbReference type="AlphaFoldDB" id="A0A8X6LKW8"/>
<accession>A0A8X6LKW8</accession>
<evidence type="ECO:0000313" key="2">
    <source>
        <dbReference type="Proteomes" id="UP000887116"/>
    </source>
</evidence>
<sequence>MASLGVEKCILRQINTNDVFEELKASNEISNAYKEMLISVKKTDAYKSLRNVAVDHISAILTTKKDTLLEASIQKRKQISEIRRMIHNIDSTISEKISERLGKEDSKIAVRKAIKRLSNKRQNITESNKRNPRGFQLEHKNSKSSRSIVEDVRLPYISPLRGLTFFG</sequence>
<proteinExistence type="predicted"/>
<gene>
    <name evidence="1" type="ORF">TNCT_633181</name>
</gene>
<protein>
    <submittedName>
        <fullName evidence="1">Uncharacterized protein</fullName>
    </submittedName>
</protein>
<reference evidence="1" key="1">
    <citation type="submission" date="2020-07" db="EMBL/GenBank/DDBJ databases">
        <title>Multicomponent nature underlies the extraordinary mechanical properties of spider dragline silk.</title>
        <authorList>
            <person name="Kono N."/>
            <person name="Nakamura H."/>
            <person name="Mori M."/>
            <person name="Yoshida Y."/>
            <person name="Ohtoshi R."/>
            <person name="Malay A.D."/>
            <person name="Moran D.A.P."/>
            <person name="Tomita M."/>
            <person name="Numata K."/>
            <person name="Arakawa K."/>
        </authorList>
    </citation>
    <scope>NUCLEOTIDE SEQUENCE</scope>
</reference>
<dbReference type="EMBL" id="BMAO01016907">
    <property type="protein sequence ID" value="GFR12087.1"/>
    <property type="molecule type" value="Genomic_DNA"/>
</dbReference>
<evidence type="ECO:0000313" key="1">
    <source>
        <dbReference type="EMBL" id="GFR12087.1"/>
    </source>
</evidence>